<dbReference type="Proteomes" id="UP000655225">
    <property type="component" value="Unassembled WGS sequence"/>
</dbReference>
<dbReference type="SUPFAM" id="SSF51445">
    <property type="entry name" value="(Trans)glycosidases"/>
    <property type="match status" value="1"/>
</dbReference>
<name>A0A835D5G0_TETSI</name>
<organism evidence="4 5">
    <name type="scientific">Tetracentron sinense</name>
    <name type="common">Spur-leaf</name>
    <dbReference type="NCBI Taxonomy" id="13715"/>
    <lineage>
        <taxon>Eukaryota</taxon>
        <taxon>Viridiplantae</taxon>
        <taxon>Streptophyta</taxon>
        <taxon>Embryophyta</taxon>
        <taxon>Tracheophyta</taxon>
        <taxon>Spermatophyta</taxon>
        <taxon>Magnoliopsida</taxon>
        <taxon>Trochodendrales</taxon>
        <taxon>Trochodendraceae</taxon>
        <taxon>Tetracentron</taxon>
    </lineage>
</organism>
<dbReference type="GO" id="GO:0005975">
    <property type="term" value="P:carbohydrate metabolic process"/>
    <property type="evidence" value="ECO:0007669"/>
    <property type="project" value="InterPro"/>
</dbReference>
<dbReference type="InterPro" id="IPR018120">
    <property type="entry name" value="Glyco_hydro_1_AS"/>
</dbReference>
<feature type="active site" description="Nucleophile" evidence="2">
    <location>
        <position position="31"/>
    </location>
</feature>
<comment type="caution">
    <text evidence="4">The sequence shown here is derived from an EMBL/GenBank/DDBJ whole genome shotgun (WGS) entry which is preliminary data.</text>
</comment>
<dbReference type="InterPro" id="IPR017853">
    <property type="entry name" value="GH"/>
</dbReference>
<keyword evidence="5" id="KW-1185">Reference proteome</keyword>
<evidence type="ECO:0000313" key="4">
    <source>
        <dbReference type="EMBL" id="KAF8391383.1"/>
    </source>
</evidence>
<dbReference type="Pfam" id="PF00232">
    <property type="entry name" value="Glyco_hydro_1"/>
    <property type="match status" value="1"/>
</dbReference>
<evidence type="ECO:0000256" key="2">
    <source>
        <dbReference type="PROSITE-ProRule" id="PRU10055"/>
    </source>
</evidence>
<dbReference type="EMBL" id="JABCRI010000017">
    <property type="protein sequence ID" value="KAF8391383.1"/>
    <property type="molecule type" value="Genomic_DNA"/>
</dbReference>
<dbReference type="InterPro" id="IPR001360">
    <property type="entry name" value="Glyco_hydro_1"/>
</dbReference>
<dbReference type="PRINTS" id="PR00131">
    <property type="entry name" value="GLHYDRLASE1"/>
</dbReference>
<dbReference type="PANTHER" id="PTHR10353:SF175">
    <property type="entry name" value="BETA-GLUCOSIDASE 18-LIKE ISOFORM X1"/>
    <property type="match status" value="1"/>
</dbReference>
<dbReference type="AlphaFoldDB" id="A0A835D5G0"/>
<dbReference type="GO" id="GO:0008422">
    <property type="term" value="F:beta-glucosidase activity"/>
    <property type="evidence" value="ECO:0007669"/>
    <property type="project" value="TreeGrafter"/>
</dbReference>
<evidence type="ECO:0000256" key="3">
    <source>
        <dbReference type="RuleBase" id="RU003690"/>
    </source>
</evidence>
<reference evidence="4 5" key="1">
    <citation type="submission" date="2020-04" db="EMBL/GenBank/DDBJ databases">
        <title>Plant Genome Project.</title>
        <authorList>
            <person name="Zhang R.-G."/>
        </authorList>
    </citation>
    <scope>NUCLEOTIDE SEQUENCE [LARGE SCALE GENOMIC DNA]</scope>
    <source>
        <strain evidence="4">YNK0</strain>
        <tissue evidence="4">Leaf</tissue>
    </source>
</reference>
<dbReference type="OrthoDB" id="65569at2759"/>
<proteinExistence type="inferred from homology"/>
<dbReference type="OMA" id="KDNYANP"/>
<evidence type="ECO:0000256" key="1">
    <source>
        <dbReference type="ARBA" id="ARBA00010838"/>
    </source>
</evidence>
<protein>
    <recommendedName>
        <fullName evidence="6">Beta-glucosidase</fullName>
    </recommendedName>
</protein>
<dbReference type="Gene3D" id="3.20.20.80">
    <property type="entry name" value="Glycosidases"/>
    <property type="match status" value="1"/>
</dbReference>
<comment type="similarity">
    <text evidence="1 3">Belongs to the glycosyl hydrolase 1 family.</text>
</comment>
<evidence type="ECO:0000313" key="5">
    <source>
        <dbReference type="Proteomes" id="UP000655225"/>
    </source>
</evidence>
<gene>
    <name evidence="4" type="ORF">HHK36_023687</name>
</gene>
<dbReference type="PROSITE" id="PS00572">
    <property type="entry name" value="GLYCOSYL_HYDROL_F1_1"/>
    <property type="match status" value="1"/>
</dbReference>
<evidence type="ECO:0008006" key="6">
    <source>
        <dbReference type="Google" id="ProtNLM"/>
    </source>
</evidence>
<dbReference type="PANTHER" id="PTHR10353">
    <property type="entry name" value="GLYCOSYL HYDROLASE"/>
    <property type="match status" value="1"/>
</dbReference>
<accession>A0A835D5G0</accession>
<sequence length="150" mass="17318">MGNFFVVPNGLEKIIGYLRTRYNNKPMFVTENGIAQMDRLGEQGGELLNDVKRIEYHKGYLASLAQAIRDGADVRGYFVWSLMDNFEWINGNSMRFGLYHVNFETLKRTPKLSARWFTNFLANIPQRNKSDIIRYSSRKDNTPSLLTQGA</sequence>